<accession>A0A177IEK0</accession>
<evidence type="ECO:0000313" key="9">
    <source>
        <dbReference type="Proteomes" id="UP000076947"/>
    </source>
</evidence>
<dbReference type="AlphaFoldDB" id="A0A177IEK0"/>
<comment type="caution">
    <text evidence="8">The sequence shown here is derived from an EMBL/GenBank/DDBJ whole genome shotgun (WGS) entry which is preliminary data.</text>
</comment>
<feature type="transmembrane region" description="Helical" evidence="6">
    <location>
        <begin position="21"/>
        <end position="42"/>
    </location>
</feature>
<dbReference type="GO" id="GO:0055085">
    <property type="term" value="P:transmembrane transport"/>
    <property type="evidence" value="ECO:0007669"/>
    <property type="project" value="InterPro"/>
</dbReference>
<dbReference type="InterPro" id="IPR000515">
    <property type="entry name" value="MetI-like"/>
</dbReference>
<evidence type="ECO:0000256" key="2">
    <source>
        <dbReference type="ARBA" id="ARBA00022448"/>
    </source>
</evidence>
<feature type="transmembrane region" description="Helical" evidence="6">
    <location>
        <begin position="102"/>
        <end position="125"/>
    </location>
</feature>
<dbReference type="PROSITE" id="PS50928">
    <property type="entry name" value="ABC_TM1"/>
    <property type="match status" value="1"/>
</dbReference>
<feature type="transmembrane region" description="Helical" evidence="6">
    <location>
        <begin position="69"/>
        <end position="90"/>
    </location>
</feature>
<reference evidence="9" key="1">
    <citation type="submission" date="2016-02" db="EMBL/GenBank/DDBJ databases">
        <authorList>
            <person name="Kaur G."/>
            <person name="Nair G.R."/>
            <person name="Mayilraj S."/>
        </authorList>
    </citation>
    <scope>NUCLEOTIDE SEQUENCE [LARGE SCALE GENOMIC DNA]</scope>
    <source>
        <strain evidence="9">GA-15</strain>
    </source>
</reference>
<evidence type="ECO:0000256" key="4">
    <source>
        <dbReference type="ARBA" id="ARBA00022989"/>
    </source>
</evidence>
<keyword evidence="9" id="KW-1185">Reference proteome</keyword>
<dbReference type="OrthoDB" id="9801163at2"/>
<protein>
    <submittedName>
        <fullName evidence="8">ABC transporter permease</fullName>
    </submittedName>
</protein>
<keyword evidence="4 6" id="KW-1133">Transmembrane helix</keyword>
<dbReference type="CDD" id="cd06261">
    <property type="entry name" value="TM_PBP2"/>
    <property type="match status" value="1"/>
</dbReference>
<gene>
    <name evidence="8" type="ORF">AYJ05_05075</name>
</gene>
<evidence type="ECO:0000256" key="5">
    <source>
        <dbReference type="ARBA" id="ARBA00023136"/>
    </source>
</evidence>
<keyword evidence="5 6" id="KW-0472">Membrane</keyword>
<comment type="similarity">
    <text evidence="6">Belongs to the binding-protein-dependent transport system permease family.</text>
</comment>
<dbReference type="InterPro" id="IPR035906">
    <property type="entry name" value="MetI-like_sf"/>
</dbReference>
<dbReference type="PANTHER" id="PTHR30177:SF4">
    <property type="entry name" value="OSMOPROTECTANT IMPORT PERMEASE PROTEIN OSMW"/>
    <property type="match status" value="1"/>
</dbReference>
<evidence type="ECO:0000256" key="1">
    <source>
        <dbReference type="ARBA" id="ARBA00004141"/>
    </source>
</evidence>
<dbReference type="Gene3D" id="1.10.3720.10">
    <property type="entry name" value="MetI-like"/>
    <property type="match status" value="1"/>
</dbReference>
<evidence type="ECO:0000256" key="3">
    <source>
        <dbReference type="ARBA" id="ARBA00022692"/>
    </source>
</evidence>
<dbReference type="SUPFAM" id="SSF161098">
    <property type="entry name" value="MetI-like"/>
    <property type="match status" value="1"/>
</dbReference>
<dbReference type="GO" id="GO:0031460">
    <property type="term" value="P:glycine betaine transport"/>
    <property type="evidence" value="ECO:0007669"/>
    <property type="project" value="TreeGrafter"/>
</dbReference>
<feature type="transmembrane region" description="Helical" evidence="6">
    <location>
        <begin position="227"/>
        <end position="246"/>
    </location>
</feature>
<dbReference type="EMBL" id="LSTQ01000022">
    <property type="protein sequence ID" value="OAH27243.1"/>
    <property type="molecule type" value="Genomic_DNA"/>
</dbReference>
<keyword evidence="3 6" id="KW-0812">Transmembrane</keyword>
<dbReference type="GO" id="GO:0005886">
    <property type="term" value="C:plasma membrane"/>
    <property type="evidence" value="ECO:0007669"/>
    <property type="project" value="UniProtKB-SubCell"/>
</dbReference>
<dbReference type="InterPro" id="IPR051204">
    <property type="entry name" value="ABC_transp_perm/SBD"/>
</dbReference>
<dbReference type="Proteomes" id="UP000076947">
    <property type="component" value="Unassembled WGS sequence"/>
</dbReference>
<dbReference type="Pfam" id="PF00528">
    <property type="entry name" value="BPD_transp_1"/>
    <property type="match status" value="1"/>
</dbReference>
<sequence length="260" mass="27402">MTHRQRRSTPVEKFKTLKGENRLLILGIPVLVIIAVAGWAIWRSTATLDDIEARTLAPASVMSLTWEHLLIVVVSAVFVLITAIPLGIVLTRPATQFLSPVVTAIANIGQAAPVIGVIVLLAIWLGFGPPVAILALWFYAFLPVLANVVAGLRGVDSSLVEAARGLSMSPMQVLFKVELPLALPVIMTGVRTSLVLLVGAGAFATFIDAGGLGGLITAGINLYRNPVLISGAVLIAALALAIEWVGRVLEISLTPKGMLK</sequence>
<proteinExistence type="inferred from homology"/>
<evidence type="ECO:0000313" key="8">
    <source>
        <dbReference type="EMBL" id="OAH27243.1"/>
    </source>
</evidence>
<name>A0A177IEK0_9CORY</name>
<comment type="subcellular location">
    <subcellularLocation>
        <location evidence="6">Cell membrane</location>
        <topology evidence="6">Multi-pass membrane protein</topology>
    </subcellularLocation>
    <subcellularLocation>
        <location evidence="1">Membrane</location>
        <topology evidence="1">Multi-pass membrane protein</topology>
    </subcellularLocation>
</comment>
<keyword evidence="2 6" id="KW-0813">Transport</keyword>
<evidence type="ECO:0000259" key="7">
    <source>
        <dbReference type="PROSITE" id="PS50928"/>
    </source>
</evidence>
<feature type="transmembrane region" description="Helical" evidence="6">
    <location>
        <begin position="131"/>
        <end position="152"/>
    </location>
</feature>
<feature type="transmembrane region" description="Helical" evidence="6">
    <location>
        <begin position="196"/>
        <end position="220"/>
    </location>
</feature>
<feature type="domain" description="ABC transmembrane type-1" evidence="7">
    <location>
        <begin position="65"/>
        <end position="246"/>
    </location>
</feature>
<evidence type="ECO:0000256" key="6">
    <source>
        <dbReference type="RuleBase" id="RU363032"/>
    </source>
</evidence>
<organism evidence="8 9">
    <name type="scientific">Corynebacterium stationis</name>
    <dbReference type="NCBI Taxonomy" id="1705"/>
    <lineage>
        <taxon>Bacteria</taxon>
        <taxon>Bacillati</taxon>
        <taxon>Actinomycetota</taxon>
        <taxon>Actinomycetes</taxon>
        <taxon>Mycobacteriales</taxon>
        <taxon>Corynebacteriaceae</taxon>
        <taxon>Corynebacterium</taxon>
    </lineage>
</organism>
<dbReference type="PANTHER" id="PTHR30177">
    <property type="entry name" value="GLYCINE BETAINE/L-PROLINE TRANSPORT SYSTEM PERMEASE PROTEIN PROW"/>
    <property type="match status" value="1"/>
</dbReference>